<evidence type="ECO:0000313" key="2">
    <source>
        <dbReference type="EMBL" id="CAF1432963.1"/>
    </source>
</evidence>
<dbReference type="PANTHER" id="PTHR46289">
    <property type="entry name" value="52 KDA REPRESSOR OF THE INHIBITOR OF THE PROTEIN KINASE-LIKE PROTEIN-RELATED"/>
    <property type="match status" value="1"/>
</dbReference>
<dbReference type="Proteomes" id="UP000682733">
    <property type="component" value="Unassembled WGS sequence"/>
</dbReference>
<dbReference type="EMBL" id="CAJNOK010028326">
    <property type="protein sequence ID" value="CAF1432963.1"/>
    <property type="molecule type" value="Genomic_DNA"/>
</dbReference>
<feature type="compositionally biased region" description="Basic residues" evidence="1">
    <location>
        <begin position="150"/>
        <end position="159"/>
    </location>
</feature>
<name>A0A8S2FD96_9BILA</name>
<feature type="region of interest" description="Disordered" evidence="1">
    <location>
        <begin position="143"/>
        <end position="173"/>
    </location>
</feature>
<proteinExistence type="predicted"/>
<comment type="caution">
    <text evidence="2">The sequence shown here is derived from an EMBL/GenBank/DDBJ whole genome shotgun (WGS) entry which is preliminary data.</text>
</comment>
<evidence type="ECO:0000313" key="3">
    <source>
        <dbReference type="EMBL" id="CAF4230728.1"/>
    </source>
</evidence>
<gene>
    <name evidence="2" type="ORF">OVA965_LOCUS34121</name>
    <name evidence="3" type="ORF">TMI583_LOCUS35029</name>
</gene>
<protein>
    <submittedName>
        <fullName evidence="2">Uncharacterized protein</fullName>
    </submittedName>
</protein>
<sequence length="173" mass="20045">MKVLNINYLCNAFSLIPKSTATIRWNCKYESLKAVFESFDQTLLSLKEIEKNNVDAETRQEAKSILKNMQCYSFILYLIFMKNVLAMTNALTCELQTESLNIISSIEVIDKTCSLLTTERNSDRNLRNIILLSDKVAEEHSIDTTEEFKTKHRPRRPPRKIGDNPHTTHVFTR</sequence>
<dbReference type="Proteomes" id="UP000677228">
    <property type="component" value="Unassembled WGS sequence"/>
</dbReference>
<reference evidence="2" key="1">
    <citation type="submission" date="2021-02" db="EMBL/GenBank/DDBJ databases">
        <authorList>
            <person name="Nowell W R."/>
        </authorList>
    </citation>
    <scope>NUCLEOTIDE SEQUENCE</scope>
</reference>
<dbReference type="PANTHER" id="PTHR46289:SF19">
    <property type="entry name" value="ZINC FINGER MYM-TYPE CONTAINING 1"/>
    <property type="match status" value="1"/>
</dbReference>
<organism evidence="2 4">
    <name type="scientific">Didymodactylos carnosus</name>
    <dbReference type="NCBI Taxonomy" id="1234261"/>
    <lineage>
        <taxon>Eukaryota</taxon>
        <taxon>Metazoa</taxon>
        <taxon>Spiralia</taxon>
        <taxon>Gnathifera</taxon>
        <taxon>Rotifera</taxon>
        <taxon>Eurotatoria</taxon>
        <taxon>Bdelloidea</taxon>
        <taxon>Philodinida</taxon>
        <taxon>Philodinidae</taxon>
        <taxon>Didymodactylos</taxon>
    </lineage>
</organism>
<evidence type="ECO:0000256" key="1">
    <source>
        <dbReference type="SAM" id="MobiDB-lite"/>
    </source>
</evidence>
<accession>A0A8S2FD96</accession>
<dbReference type="InterPro" id="IPR052958">
    <property type="entry name" value="IFN-induced_PKR_regulator"/>
</dbReference>
<dbReference type="AlphaFoldDB" id="A0A8S2FD96"/>
<dbReference type="EMBL" id="CAJOBA010050114">
    <property type="protein sequence ID" value="CAF4230728.1"/>
    <property type="molecule type" value="Genomic_DNA"/>
</dbReference>
<evidence type="ECO:0000313" key="4">
    <source>
        <dbReference type="Proteomes" id="UP000677228"/>
    </source>
</evidence>